<evidence type="ECO:0000313" key="1">
    <source>
        <dbReference type="EMBL" id="KXJ93734.1"/>
    </source>
</evidence>
<accession>A0A136J998</accession>
<keyword evidence="2" id="KW-1185">Reference proteome</keyword>
<evidence type="ECO:0000313" key="2">
    <source>
        <dbReference type="Proteomes" id="UP000070501"/>
    </source>
</evidence>
<proteinExistence type="predicted"/>
<dbReference type="InParanoid" id="A0A136J998"/>
<dbReference type="AlphaFoldDB" id="A0A136J998"/>
<gene>
    <name evidence="1" type="ORF">Micbo1qcDRAFT_158601</name>
</gene>
<sequence length="60" mass="6541">MGARTARLPRQLTPAQALPCLLAARRILINTREQFSAPGYAQSAPGCLCKNINFDLGLRD</sequence>
<organism evidence="1 2">
    <name type="scientific">Microdochium bolleyi</name>
    <dbReference type="NCBI Taxonomy" id="196109"/>
    <lineage>
        <taxon>Eukaryota</taxon>
        <taxon>Fungi</taxon>
        <taxon>Dikarya</taxon>
        <taxon>Ascomycota</taxon>
        <taxon>Pezizomycotina</taxon>
        <taxon>Sordariomycetes</taxon>
        <taxon>Xylariomycetidae</taxon>
        <taxon>Xylariales</taxon>
        <taxon>Microdochiaceae</taxon>
        <taxon>Microdochium</taxon>
    </lineage>
</organism>
<dbReference type="EMBL" id="KQ964247">
    <property type="protein sequence ID" value="KXJ93734.1"/>
    <property type="molecule type" value="Genomic_DNA"/>
</dbReference>
<reference evidence="2" key="1">
    <citation type="submission" date="2016-02" db="EMBL/GenBank/DDBJ databases">
        <title>Draft genome sequence of Microdochium bolleyi, a fungal endophyte of beachgrass.</title>
        <authorList>
            <consortium name="DOE Joint Genome Institute"/>
            <person name="David A.S."/>
            <person name="May G."/>
            <person name="Haridas S."/>
            <person name="Lim J."/>
            <person name="Wang M."/>
            <person name="Labutti K."/>
            <person name="Lipzen A."/>
            <person name="Barry K."/>
            <person name="Grigoriev I.V."/>
        </authorList>
    </citation>
    <scope>NUCLEOTIDE SEQUENCE [LARGE SCALE GENOMIC DNA]</scope>
    <source>
        <strain evidence="2">J235TASD1</strain>
    </source>
</reference>
<name>A0A136J998_9PEZI</name>
<dbReference type="Proteomes" id="UP000070501">
    <property type="component" value="Unassembled WGS sequence"/>
</dbReference>
<protein>
    <submittedName>
        <fullName evidence="1">Uncharacterized protein</fullName>
    </submittedName>
</protein>
<feature type="non-terminal residue" evidence="1">
    <location>
        <position position="60"/>
    </location>
</feature>